<reference evidence="1" key="1">
    <citation type="submission" date="2023-10" db="EMBL/GenBank/DDBJ databases">
        <authorList>
            <person name="Chen Y."/>
            <person name="Shah S."/>
            <person name="Dougan E. K."/>
            <person name="Thang M."/>
            <person name="Chan C."/>
        </authorList>
    </citation>
    <scope>NUCLEOTIDE SEQUENCE [LARGE SCALE GENOMIC DNA]</scope>
</reference>
<proteinExistence type="predicted"/>
<accession>A0ABN9WPS7</accession>
<dbReference type="Proteomes" id="UP001189429">
    <property type="component" value="Unassembled WGS sequence"/>
</dbReference>
<keyword evidence="2" id="KW-1185">Reference proteome</keyword>
<organism evidence="1 2">
    <name type="scientific">Prorocentrum cordatum</name>
    <dbReference type="NCBI Taxonomy" id="2364126"/>
    <lineage>
        <taxon>Eukaryota</taxon>
        <taxon>Sar</taxon>
        <taxon>Alveolata</taxon>
        <taxon>Dinophyceae</taxon>
        <taxon>Prorocentrales</taxon>
        <taxon>Prorocentraceae</taxon>
        <taxon>Prorocentrum</taxon>
    </lineage>
</organism>
<evidence type="ECO:0000313" key="2">
    <source>
        <dbReference type="Proteomes" id="UP001189429"/>
    </source>
</evidence>
<dbReference type="EMBL" id="CAUYUJ010018902">
    <property type="protein sequence ID" value="CAK0887164.1"/>
    <property type="molecule type" value="Genomic_DNA"/>
</dbReference>
<sequence>MPGRARGAPPLVHLRDHSAEAAPGRRLSAVRTRAPTAEAALAHEFFVDLGTSAGSDWQVQSPQ</sequence>
<comment type="caution">
    <text evidence="1">The sequence shown here is derived from an EMBL/GenBank/DDBJ whole genome shotgun (WGS) entry which is preliminary data.</text>
</comment>
<feature type="non-terminal residue" evidence="1">
    <location>
        <position position="63"/>
    </location>
</feature>
<protein>
    <submittedName>
        <fullName evidence="1">Uncharacterized protein</fullName>
    </submittedName>
</protein>
<gene>
    <name evidence="1" type="ORF">PCOR1329_LOCUS68299</name>
</gene>
<name>A0ABN9WPS7_9DINO</name>
<evidence type="ECO:0000313" key="1">
    <source>
        <dbReference type="EMBL" id="CAK0887164.1"/>
    </source>
</evidence>